<dbReference type="Proteomes" id="UP000253919">
    <property type="component" value="Unassembled WGS sequence"/>
</dbReference>
<evidence type="ECO:0000256" key="1">
    <source>
        <dbReference type="ARBA" id="ARBA00023015"/>
    </source>
</evidence>
<dbReference type="PROSITE" id="PS00041">
    <property type="entry name" value="HTH_ARAC_FAMILY_1"/>
    <property type="match status" value="1"/>
</dbReference>
<dbReference type="OrthoDB" id="511992at2"/>
<dbReference type="RefSeq" id="WP_115375895.1">
    <property type="nucleotide sequence ID" value="NZ_QASA01000003.1"/>
</dbReference>
<dbReference type="InterPro" id="IPR018062">
    <property type="entry name" value="HTH_AraC-typ_CS"/>
</dbReference>
<proteinExistence type="predicted"/>
<dbReference type="PANTHER" id="PTHR43280:SF28">
    <property type="entry name" value="HTH-TYPE TRANSCRIPTIONAL ACTIVATOR RHAS"/>
    <property type="match status" value="1"/>
</dbReference>
<keyword evidence="2" id="KW-0238">DNA-binding</keyword>
<name>A0A369Q5X5_9BACT</name>
<protein>
    <submittedName>
        <fullName evidence="5">Putative HTH-type transcriptional regulator YdeC</fullName>
    </submittedName>
</protein>
<dbReference type="GO" id="GO:0043565">
    <property type="term" value="F:sequence-specific DNA binding"/>
    <property type="evidence" value="ECO:0007669"/>
    <property type="project" value="InterPro"/>
</dbReference>
<dbReference type="InterPro" id="IPR009057">
    <property type="entry name" value="Homeodomain-like_sf"/>
</dbReference>
<gene>
    <name evidence="5" type="ORF">AHMF7616_05331</name>
</gene>
<evidence type="ECO:0000256" key="2">
    <source>
        <dbReference type="ARBA" id="ARBA00023125"/>
    </source>
</evidence>
<organism evidence="5 6">
    <name type="scientific">Adhaeribacter pallidiroseus</name>
    <dbReference type="NCBI Taxonomy" id="2072847"/>
    <lineage>
        <taxon>Bacteria</taxon>
        <taxon>Pseudomonadati</taxon>
        <taxon>Bacteroidota</taxon>
        <taxon>Cytophagia</taxon>
        <taxon>Cytophagales</taxon>
        <taxon>Hymenobacteraceae</taxon>
        <taxon>Adhaeribacter</taxon>
    </lineage>
</organism>
<keyword evidence="1" id="KW-0805">Transcription regulation</keyword>
<dbReference type="InterPro" id="IPR018060">
    <property type="entry name" value="HTH_AraC"/>
</dbReference>
<dbReference type="PROSITE" id="PS01124">
    <property type="entry name" value="HTH_ARAC_FAMILY_2"/>
    <property type="match status" value="1"/>
</dbReference>
<dbReference type="EMBL" id="QASA01000003">
    <property type="protein sequence ID" value="RDC58697.1"/>
    <property type="molecule type" value="Genomic_DNA"/>
</dbReference>
<dbReference type="Pfam" id="PF12833">
    <property type="entry name" value="HTH_18"/>
    <property type="match status" value="1"/>
</dbReference>
<evidence type="ECO:0000256" key="3">
    <source>
        <dbReference type="ARBA" id="ARBA00023163"/>
    </source>
</evidence>
<accession>A0A369Q5X5</accession>
<dbReference type="SMART" id="SM00342">
    <property type="entry name" value="HTH_ARAC"/>
    <property type="match status" value="1"/>
</dbReference>
<dbReference type="AlphaFoldDB" id="A0A369Q5X5"/>
<evidence type="ECO:0000313" key="5">
    <source>
        <dbReference type="EMBL" id="RDC58697.1"/>
    </source>
</evidence>
<dbReference type="SUPFAM" id="SSF46689">
    <property type="entry name" value="Homeodomain-like"/>
    <property type="match status" value="1"/>
</dbReference>
<dbReference type="Gene3D" id="1.10.10.60">
    <property type="entry name" value="Homeodomain-like"/>
    <property type="match status" value="1"/>
</dbReference>
<dbReference type="InterPro" id="IPR020449">
    <property type="entry name" value="Tscrpt_reg_AraC-type_HTH"/>
</dbReference>
<sequence>MSRLVPFLKGQYSGKINDIHYLEGLTVGTTIYSPETGTSSLHYHQNPHLSLLLGGGHLEKRTKTEFARLPGDILFCHGGEPHQFITQEFPSKNINLEIDYSFLRHYDISESSIDQAVSKNVNAKFLILKAYREVRTKDSDTETSIQMLLLSLMQESVKITTGIPPKWTVLLMEILQDKWNEPVTLPELASLTQVHPVTISKHFTRYFACTLGEYRRKLKVNKSLALLRNPHLSLTDVALECGFADQSHFIRIFKEMTGWLPKHFKKL</sequence>
<feature type="domain" description="HTH araC/xylS-type" evidence="4">
    <location>
        <begin position="169"/>
        <end position="267"/>
    </location>
</feature>
<keyword evidence="6" id="KW-1185">Reference proteome</keyword>
<keyword evidence="3" id="KW-0804">Transcription</keyword>
<dbReference type="PRINTS" id="PR00032">
    <property type="entry name" value="HTHARAC"/>
</dbReference>
<dbReference type="GO" id="GO:0003700">
    <property type="term" value="F:DNA-binding transcription factor activity"/>
    <property type="evidence" value="ECO:0007669"/>
    <property type="project" value="InterPro"/>
</dbReference>
<evidence type="ECO:0000313" key="6">
    <source>
        <dbReference type="Proteomes" id="UP000253919"/>
    </source>
</evidence>
<comment type="caution">
    <text evidence="5">The sequence shown here is derived from an EMBL/GenBank/DDBJ whole genome shotgun (WGS) entry which is preliminary data.</text>
</comment>
<reference evidence="5 6" key="1">
    <citation type="submission" date="2018-04" db="EMBL/GenBank/DDBJ databases">
        <title>Adhaeribacter sp. HMF7616 genome sequencing and assembly.</title>
        <authorList>
            <person name="Kang H."/>
            <person name="Kang J."/>
            <person name="Cha I."/>
            <person name="Kim H."/>
            <person name="Joh K."/>
        </authorList>
    </citation>
    <scope>NUCLEOTIDE SEQUENCE [LARGE SCALE GENOMIC DNA]</scope>
    <source>
        <strain evidence="5 6">HMF7616</strain>
    </source>
</reference>
<evidence type="ECO:0000259" key="4">
    <source>
        <dbReference type="PROSITE" id="PS01124"/>
    </source>
</evidence>
<dbReference type="PANTHER" id="PTHR43280">
    <property type="entry name" value="ARAC-FAMILY TRANSCRIPTIONAL REGULATOR"/>
    <property type="match status" value="1"/>
</dbReference>